<evidence type="ECO:0000259" key="1">
    <source>
        <dbReference type="PROSITE" id="PS51186"/>
    </source>
</evidence>
<reference evidence="3" key="1">
    <citation type="journal article" date="2019" name="Int. J. Syst. Evol. Microbiol.">
        <title>The Global Catalogue of Microorganisms (GCM) 10K type strain sequencing project: providing services to taxonomists for standard genome sequencing and annotation.</title>
        <authorList>
            <consortium name="The Broad Institute Genomics Platform"/>
            <consortium name="The Broad Institute Genome Sequencing Center for Infectious Disease"/>
            <person name="Wu L."/>
            <person name="Ma J."/>
        </authorList>
    </citation>
    <scope>NUCLEOTIDE SEQUENCE [LARGE SCALE GENOMIC DNA]</scope>
    <source>
        <strain evidence="3">JCM 14162</strain>
    </source>
</reference>
<sequence>MKIFLNDLGQPVGECLGDWQGAILPDRRRLTGKFCSVEPLCVDTHSESLFAALSEDTSGRTWTYMRYGPFSSFGAFVQWMEGYCFSADPFFYAFVEKNTGRALGMATYCSISPSHGSIEVGHVNFAPSMQRTAMATEAMYLMARHAFRALHYRRYEWRLDNLNAASHEAAKRLGFLYEGVFRNASNYKGRNRDTAWYSITHSEWDDLETAFELWLDHLDPVSGKQQKSLGEFIKTAAQ</sequence>
<dbReference type="Gene3D" id="3.40.630.30">
    <property type="match status" value="1"/>
</dbReference>
<dbReference type="InterPro" id="IPR000182">
    <property type="entry name" value="GNAT_dom"/>
</dbReference>
<evidence type="ECO:0000313" key="3">
    <source>
        <dbReference type="Proteomes" id="UP001500713"/>
    </source>
</evidence>
<organism evidence="2 3">
    <name type="scientific">Parasphingorhabdus litoris</name>
    <dbReference type="NCBI Taxonomy" id="394733"/>
    <lineage>
        <taxon>Bacteria</taxon>
        <taxon>Pseudomonadati</taxon>
        <taxon>Pseudomonadota</taxon>
        <taxon>Alphaproteobacteria</taxon>
        <taxon>Sphingomonadales</taxon>
        <taxon>Sphingomonadaceae</taxon>
        <taxon>Parasphingorhabdus</taxon>
    </lineage>
</organism>
<comment type="caution">
    <text evidence="2">The sequence shown here is derived from an EMBL/GenBank/DDBJ whole genome shotgun (WGS) entry which is preliminary data.</text>
</comment>
<dbReference type="PROSITE" id="PS51186">
    <property type="entry name" value="GNAT"/>
    <property type="match status" value="1"/>
</dbReference>
<dbReference type="PANTHER" id="PTHR43441">
    <property type="entry name" value="RIBOSOMAL-PROTEIN-SERINE ACETYLTRANSFERASE"/>
    <property type="match status" value="1"/>
</dbReference>
<dbReference type="PANTHER" id="PTHR43441:SF2">
    <property type="entry name" value="FAMILY ACETYLTRANSFERASE, PUTATIVE (AFU_ORTHOLOGUE AFUA_7G00850)-RELATED"/>
    <property type="match status" value="1"/>
</dbReference>
<dbReference type="InterPro" id="IPR016181">
    <property type="entry name" value="Acyl_CoA_acyltransferase"/>
</dbReference>
<feature type="domain" description="N-acetyltransferase" evidence="1">
    <location>
        <begin position="48"/>
        <end position="193"/>
    </location>
</feature>
<dbReference type="Pfam" id="PF13302">
    <property type="entry name" value="Acetyltransf_3"/>
    <property type="match status" value="1"/>
</dbReference>
<dbReference type="SUPFAM" id="SSF55729">
    <property type="entry name" value="Acyl-CoA N-acyltransferases (Nat)"/>
    <property type="match status" value="1"/>
</dbReference>
<protein>
    <submittedName>
        <fullName evidence="2">GNAT family protein</fullName>
    </submittedName>
</protein>
<dbReference type="EMBL" id="BAAAEM010000003">
    <property type="protein sequence ID" value="GAA0484467.1"/>
    <property type="molecule type" value="Genomic_DNA"/>
</dbReference>
<name>A0ABP3KPJ0_9SPHN</name>
<keyword evidence="3" id="KW-1185">Reference proteome</keyword>
<dbReference type="Proteomes" id="UP001500713">
    <property type="component" value="Unassembled WGS sequence"/>
</dbReference>
<gene>
    <name evidence="2" type="ORF">GCM10009096_28840</name>
</gene>
<dbReference type="RefSeq" id="WP_229956911.1">
    <property type="nucleotide sequence ID" value="NZ_BAAAEM010000003.1"/>
</dbReference>
<evidence type="ECO:0000313" key="2">
    <source>
        <dbReference type="EMBL" id="GAA0484467.1"/>
    </source>
</evidence>
<proteinExistence type="predicted"/>
<dbReference type="InterPro" id="IPR051908">
    <property type="entry name" value="Ribosomal_N-acetyltransferase"/>
</dbReference>
<accession>A0ABP3KPJ0</accession>